<organism evidence="2 3">
    <name type="scientific">Riccia sorocarpa</name>
    <dbReference type="NCBI Taxonomy" id="122646"/>
    <lineage>
        <taxon>Eukaryota</taxon>
        <taxon>Viridiplantae</taxon>
        <taxon>Streptophyta</taxon>
        <taxon>Embryophyta</taxon>
        <taxon>Marchantiophyta</taxon>
        <taxon>Marchantiopsida</taxon>
        <taxon>Marchantiidae</taxon>
        <taxon>Marchantiales</taxon>
        <taxon>Ricciaceae</taxon>
        <taxon>Riccia</taxon>
    </lineage>
</organism>
<dbReference type="Proteomes" id="UP001633002">
    <property type="component" value="Unassembled WGS sequence"/>
</dbReference>
<comment type="caution">
    <text evidence="2">The sequence shown here is derived from an EMBL/GenBank/DDBJ whole genome shotgun (WGS) entry which is preliminary data.</text>
</comment>
<protein>
    <submittedName>
        <fullName evidence="2">Uncharacterized protein</fullName>
    </submittedName>
</protein>
<feature type="region of interest" description="Disordered" evidence="1">
    <location>
        <begin position="1"/>
        <end position="52"/>
    </location>
</feature>
<evidence type="ECO:0000313" key="3">
    <source>
        <dbReference type="Proteomes" id="UP001633002"/>
    </source>
</evidence>
<reference evidence="2 3" key="1">
    <citation type="submission" date="2024-09" db="EMBL/GenBank/DDBJ databases">
        <title>Chromosome-scale assembly of Riccia sorocarpa.</title>
        <authorList>
            <person name="Paukszto L."/>
        </authorList>
    </citation>
    <scope>NUCLEOTIDE SEQUENCE [LARGE SCALE GENOMIC DNA]</scope>
    <source>
        <strain evidence="2">LP-2024</strain>
        <tissue evidence="2">Aerial parts of the thallus</tissue>
    </source>
</reference>
<gene>
    <name evidence="2" type="ORF">R1sor_019666</name>
</gene>
<accession>A0ABD3IJE7</accession>
<proteinExistence type="predicted"/>
<sequence>MGKKAPRVPRGGRPAGEEDVVSQIGSSPFYRVSSPSRVSMNHMKKDNAAPPTSTTWHFKILAKKKTAQSGSSKMNLKMSRYIQLGAKFRIMSRSLHQTAPGGQTRAVHQIVPAAVTPQFWLDRASFTSKFS</sequence>
<dbReference type="EMBL" id="JBJQOH010000001">
    <property type="protein sequence ID" value="KAL3701644.1"/>
    <property type="molecule type" value="Genomic_DNA"/>
</dbReference>
<dbReference type="AlphaFoldDB" id="A0ABD3IJE7"/>
<name>A0ABD3IJE7_9MARC</name>
<keyword evidence="3" id="KW-1185">Reference proteome</keyword>
<evidence type="ECO:0000256" key="1">
    <source>
        <dbReference type="SAM" id="MobiDB-lite"/>
    </source>
</evidence>
<evidence type="ECO:0000313" key="2">
    <source>
        <dbReference type="EMBL" id="KAL3701644.1"/>
    </source>
</evidence>